<feature type="domain" description="Glycosyltransferase subfamily 4-like N-terminal" evidence="1">
    <location>
        <begin position="25"/>
        <end position="186"/>
    </location>
</feature>
<dbReference type="PANTHER" id="PTHR45947">
    <property type="entry name" value="SULFOQUINOVOSYL TRANSFERASE SQD2"/>
    <property type="match status" value="1"/>
</dbReference>
<proteinExistence type="predicted"/>
<dbReference type="Proteomes" id="UP001361239">
    <property type="component" value="Unassembled WGS sequence"/>
</dbReference>
<dbReference type="InterPro" id="IPR050194">
    <property type="entry name" value="Glycosyltransferase_grp1"/>
</dbReference>
<organism evidence="2 3">
    <name type="scientific">Novosphingobium anseongense</name>
    <dbReference type="NCBI Taxonomy" id="3133436"/>
    <lineage>
        <taxon>Bacteria</taxon>
        <taxon>Pseudomonadati</taxon>
        <taxon>Pseudomonadota</taxon>
        <taxon>Alphaproteobacteria</taxon>
        <taxon>Sphingomonadales</taxon>
        <taxon>Sphingomonadaceae</taxon>
        <taxon>Novosphingobium</taxon>
    </lineage>
</organism>
<dbReference type="GO" id="GO:0016757">
    <property type="term" value="F:glycosyltransferase activity"/>
    <property type="evidence" value="ECO:0007669"/>
    <property type="project" value="UniProtKB-KW"/>
</dbReference>
<dbReference type="InterPro" id="IPR028098">
    <property type="entry name" value="Glyco_trans_4-like_N"/>
</dbReference>
<dbReference type="EC" id="2.4.-.-" evidence="2"/>
<dbReference type="Gene3D" id="3.40.50.2000">
    <property type="entry name" value="Glycogen Phosphorylase B"/>
    <property type="match status" value="2"/>
</dbReference>
<dbReference type="PANTHER" id="PTHR45947:SF3">
    <property type="entry name" value="SULFOQUINOVOSYL TRANSFERASE SQD2"/>
    <property type="match status" value="1"/>
</dbReference>
<keyword evidence="2" id="KW-0808">Transferase</keyword>
<dbReference type="RefSeq" id="WP_339587740.1">
    <property type="nucleotide sequence ID" value="NZ_JBBHJZ010000003.1"/>
</dbReference>
<dbReference type="EMBL" id="JBBHJZ010000003">
    <property type="protein sequence ID" value="MEJ5977785.1"/>
    <property type="molecule type" value="Genomic_DNA"/>
</dbReference>
<dbReference type="CDD" id="cd03801">
    <property type="entry name" value="GT4_PimA-like"/>
    <property type="match status" value="1"/>
</dbReference>
<sequence>MDGTRDPPASVKGKKVLHVCDTVAGGTGTYLTELLTRQLELYGAGNVILFIPQDHEHYLEPDLRNSAVTLEFFRRPGRYRGLANLSLRYREVWNRHRPDVVHAHSTGAGLVTRLFPRPSKGVLVYCAHGWTFEMSKRPTMRKLFAMLERVLSRRADHIIAISQYEYDRGLEIGIDQQKISTILNGITQTPPAVAPADWDDDRLKLLFVGRFDRQKGLDVLLEAAEPLVDRVCIRAVGDHVVDPRSPAVAERPGASFLGWMSREEVTAQMLSADVLVIPSRWEGFGLVAVEAMRCKLPVAGSAVGGLNEILESGLYGFMFPSDNVLALRRFLGEVTQEQLADYRDRAYEHFLLNYTAERLVAEIDGLYDRLLIAGRP</sequence>
<keyword evidence="3" id="KW-1185">Reference proteome</keyword>
<name>A0ABU8RXG8_9SPHN</name>
<keyword evidence="2" id="KW-0328">Glycosyltransferase</keyword>
<evidence type="ECO:0000313" key="2">
    <source>
        <dbReference type="EMBL" id="MEJ5977785.1"/>
    </source>
</evidence>
<protein>
    <submittedName>
        <fullName evidence="2">Glycosyltransferase family 4 protein</fullName>
        <ecNumber evidence="2">2.4.-.-</ecNumber>
    </submittedName>
</protein>
<reference evidence="2 3" key="1">
    <citation type="submission" date="2024-03" db="EMBL/GenBank/DDBJ databases">
        <authorList>
            <person name="Jo J.-H."/>
        </authorList>
    </citation>
    <scope>NUCLEOTIDE SEQUENCE [LARGE SCALE GENOMIC DNA]</scope>
    <source>
        <strain evidence="2 3">PS1R-30</strain>
    </source>
</reference>
<comment type="caution">
    <text evidence="2">The sequence shown here is derived from an EMBL/GenBank/DDBJ whole genome shotgun (WGS) entry which is preliminary data.</text>
</comment>
<dbReference type="SUPFAM" id="SSF53756">
    <property type="entry name" value="UDP-Glycosyltransferase/glycogen phosphorylase"/>
    <property type="match status" value="1"/>
</dbReference>
<evidence type="ECO:0000259" key="1">
    <source>
        <dbReference type="Pfam" id="PF13439"/>
    </source>
</evidence>
<gene>
    <name evidence="2" type="ORF">WG901_14140</name>
</gene>
<dbReference type="Pfam" id="PF13439">
    <property type="entry name" value="Glyco_transf_4"/>
    <property type="match status" value="1"/>
</dbReference>
<evidence type="ECO:0000313" key="3">
    <source>
        <dbReference type="Proteomes" id="UP001361239"/>
    </source>
</evidence>
<accession>A0ABU8RXG8</accession>
<dbReference type="Pfam" id="PF13692">
    <property type="entry name" value="Glyco_trans_1_4"/>
    <property type="match status" value="1"/>
</dbReference>